<dbReference type="EMBL" id="VEVO01000007">
    <property type="protein sequence ID" value="KAF0040014.1"/>
    <property type="molecule type" value="Genomic_DNA"/>
</dbReference>
<proteinExistence type="predicted"/>
<evidence type="ECO:0000313" key="2">
    <source>
        <dbReference type="Proteomes" id="UP000438429"/>
    </source>
</evidence>
<accession>A0A6A4TA31</accession>
<protein>
    <submittedName>
        <fullName evidence="1">Uncharacterized protein</fullName>
    </submittedName>
</protein>
<dbReference type="AlphaFoldDB" id="A0A6A4TA31"/>
<sequence>MDFFNCPCLLSDSTDQIKAVASPPNPARHQYSTEQMQNTAGLLHRFLRSVKYDSVFKKIRQNHLQDERNRSNVQSELKIR</sequence>
<dbReference type="Proteomes" id="UP000438429">
    <property type="component" value="Unassembled WGS sequence"/>
</dbReference>
<comment type="caution">
    <text evidence="1">The sequence shown here is derived from an EMBL/GenBank/DDBJ whole genome shotgun (WGS) entry which is preliminary data.</text>
</comment>
<reference evidence="1 2" key="1">
    <citation type="submission" date="2019-06" db="EMBL/GenBank/DDBJ databases">
        <title>Draft genomes of female and male turbot (Scophthalmus maximus).</title>
        <authorList>
            <person name="Xu H."/>
            <person name="Xu X.-W."/>
            <person name="Shao C."/>
            <person name="Chen S."/>
        </authorList>
    </citation>
    <scope>NUCLEOTIDE SEQUENCE [LARGE SCALE GENOMIC DNA]</scope>
    <source>
        <strain evidence="1">Ysfricsl-2016a</strain>
        <tissue evidence="1">Blood</tissue>
    </source>
</reference>
<name>A0A6A4TA31_SCOMX</name>
<organism evidence="1 2">
    <name type="scientific">Scophthalmus maximus</name>
    <name type="common">Turbot</name>
    <name type="synonym">Psetta maxima</name>
    <dbReference type="NCBI Taxonomy" id="52904"/>
    <lineage>
        <taxon>Eukaryota</taxon>
        <taxon>Metazoa</taxon>
        <taxon>Chordata</taxon>
        <taxon>Craniata</taxon>
        <taxon>Vertebrata</taxon>
        <taxon>Euteleostomi</taxon>
        <taxon>Actinopterygii</taxon>
        <taxon>Neopterygii</taxon>
        <taxon>Teleostei</taxon>
        <taxon>Neoteleostei</taxon>
        <taxon>Acanthomorphata</taxon>
        <taxon>Carangaria</taxon>
        <taxon>Pleuronectiformes</taxon>
        <taxon>Pleuronectoidei</taxon>
        <taxon>Scophthalmidae</taxon>
        <taxon>Scophthalmus</taxon>
    </lineage>
</organism>
<gene>
    <name evidence="1" type="ORF">F2P81_008249</name>
</gene>
<evidence type="ECO:0000313" key="1">
    <source>
        <dbReference type="EMBL" id="KAF0040014.1"/>
    </source>
</evidence>